<keyword evidence="6 15" id="KW-0460">Magnesium</keyword>
<evidence type="ECO:0000256" key="5">
    <source>
        <dbReference type="ARBA" id="ARBA00022723"/>
    </source>
</evidence>
<dbReference type="InterPro" id="IPR020558">
    <property type="entry name" value="DiOHA_6PGluconate_deHydtase_CS"/>
</dbReference>
<evidence type="ECO:0000313" key="19">
    <source>
        <dbReference type="Proteomes" id="UP001208689"/>
    </source>
</evidence>
<evidence type="ECO:0000313" key="18">
    <source>
        <dbReference type="EMBL" id="UYP46721.1"/>
    </source>
</evidence>
<keyword evidence="4 15" id="KW-0001">2Fe-2S</keyword>
<dbReference type="PROSITE" id="PS00887">
    <property type="entry name" value="ILVD_EDD_2"/>
    <property type="match status" value="1"/>
</dbReference>
<dbReference type="InterPro" id="IPR056740">
    <property type="entry name" value="ILV_EDD_C"/>
</dbReference>
<evidence type="ECO:0000256" key="14">
    <source>
        <dbReference type="ARBA" id="ARBA00029490"/>
    </source>
</evidence>
<feature type="binding site" evidence="15">
    <location>
        <position position="79"/>
    </location>
    <ligand>
        <name>Mg(2+)</name>
        <dbReference type="ChEBI" id="CHEBI:18420"/>
    </ligand>
</feature>
<evidence type="ECO:0000259" key="17">
    <source>
        <dbReference type="Pfam" id="PF24877"/>
    </source>
</evidence>
<keyword evidence="7 15" id="KW-0408">Iron</keyword>
<evidence type="ECO:0000256" key="1">
    <source>
        <dbReference type="ARBA" id="ARBA00001946"/>
    </source>
</evidence>
<feature type="binding site" evidence="15">
    <location>
        <position position="122"/>
    </location>
    <ligand>
        <name>Mg(2+)</name>
        <dbReference type="ChEBI" id="CHEBI:18420"/>
    </ligand>
</feature>
<evidence type="ECO:0000256" key="3">
    <source>
        <dbReference type="ARBA" id="ARBA00022605"/>
    </source>
</evidence>
<dbReference type="Pfam" id="PF00920">
    <property type="entry name" value="ILVD_EDD_N"/>
    <property type="match status" value="1"/>
</dbReference>
<name>A0ABY6HT75_9ARCH</name>
<dbReference type="EC" id="4.2.1.9" evidence="14 15"/>
<dbReference type="Gene3D" id="3.50.30.80">
    <property type="entry name" value="IlvD/EDD C-terminal domain-like"/>
    <property type="match status" value="1"/>
</dbReference>
<evidence type="ECO:0000259" key="16">
    <source>
        <dbReference type="Pfam" id="PF00920"/>
    </source>
</evidence>
<comment type="function">
    <text evidence="15">Functions in the biosynthesis of branched-chain amino acids. Catalyzes the dehydration of (2R,3R)-2,3-dihydroxy-3-methylpentanoate (2,3-dihydroxy-3-methylvalerate) into 2-oxo-3-methylpentanoate (2-oxo-3-methylvalerate) and of (2R)-2,3-dihydroxy-3-methylbutanoate (2,3-dihydroxyisovalerate) into 2-oxo-3-methylbutanoate (2-oxoisovalerate), the penultimate precursor to L-isoleucine and L-valine, respectively.</text>
</comment>
<comment type="catalytic activity">
    <reaction evidence="11">
        <text>(2R)-2,3-dihydroxy-3-methylbutanoate = 3-methyl-2-oxobutanoate + H2O</text>
        <dbReference type="Rhea" id="RHEA:24809"/>
        <dbReference type="ChEBI" id="CHEBI:11851"/>
        <dbReference type="ChEBI" id="CHEBI:15377"/>
        <dbReference type="ChEBI" id="CHEBI:49072"/>
        <dbReference type="EC" id="4.2.1.9"/>
    </reaction>
    <physiologicalReaction direction="left-to-right" evidence="11">
        <dbReference type="Rhea" id="RHEA:24810"/>
    </physiologicalReaction>
</comment>
<keyword evidence="3 15" id="KW-0028">Amino-acid biosynthesis</keyword>
<evidence type="ECO:0000256" key="10">
    <source>
        <dbReference type="ARBA" id="ARBA00023304"/>
    </source>
</evidence>
<keyword evidence="8 15" id="KW-0411">Iron-sulfur</keyword>
<comment type="similarity">
    <text evidence="2 15">Belongs to the IlvD/Edd family.</text>
</comment>
<dbReference type="PANTHER" id="PTHR43661">
    <property type="entry name" value="D-XYLONATE DEHYDRATASE"/>
    <property type="match status" value="1"/>
</dbReference>
<proteinExistence type="inferred from homology"/>
<dbReference type="PROSITE" id="PS00886">
    <property type="entry name" value="ILVD_EDD_1"/>
    <property type="match status" value="1"/>
</dbReference>
<keyword evidence="9 15" id="KW-0456">Lyase</keyword>
<comment type="subunit">
    <text evidence="15">Homodimer.</text>
</comment>
<accession>A0ABY6HT75</accession>
<dbReference type="NCBIfam" id="NF002068">
    <property type="entry name" value="PRK00911.1"/>
    <property type="match status" value="1"/>
</dbReference>
<dbReference type="InterPro" id="IPR037237">
    <property type="entry name" value="IlvD/EDD_N"/>
</dbReference>
<evidence type="ECO:0000256" key="7">
    <source>
        <dbReference type="ARBA" id="ARBA00023004"/>
    </source>
</evidence>
<keyword evidence="5 15" id="KW-0479">Metal-binding</keyword>
<dbReference type="InterPro" id="IPR004404">
    <property type="entry name" value="DihydroxyA_deHydtase"/>
</dbReference>
<dbReference type="EMBL" id="CP104013">
    <property type="protein sequence ID" value="UYP46721.1"/>
    <property type="molecule type" value="Genomic_DNA"/>
</dbReference>
<evidence type="ECO:0000256" key="12">
    <source>
        <dbReference type="ARBA" id="ARBA00029436"/>
    </source>
</evidence>
<dbReference type="GO" id="GO:0004160">
    <property type="term" value="F:dihydroxy-acid dehydratase activity"/>
    <property type="evidence" value="ECO:0007669"/>
    <property type="project" value="UniProtKB-EC"/>
</dbReference>
<feature type="binding site" evidence="15">
    <location>
        <position position="444"/>
    </location>
    <ligand>
        <name>Mg(2+)</name>
        <dbReference type="ChEBI" id="CHEBI:18420"/>
    </ligand>
</feature>
<protein>
    <recommendedName>
        <fullName evidence="14 15">Dihydroxy-acid dehydratase</fullName>
        <shortName evidence="15">DAD</shortName>
        <ecNumber evidence="14 15">4.2.1.9</ecNumber>
    </recommendedName>
</protein>
<evidence type="ECO:0000256" key="9">
    <source>
        <dbReference type="ARBA" id="ARBA00023239"/>
    </source>
</evidence>
<feature type="domain" description="Dihydroxy-acid/6-phosphogluconate dehydratase N-terminal" evidence="16">
    <location>
        <begin position="32"/>
        <end position="347"/>
    </location>
</feature>
<gene>
    <name evidence="15" type="primary">ilvD</name>
    <name evidence="18" type="ORF">NEF87_003006</name>
</gene>
<dbReference type="SUPFAM" id="SSF52016">
    <property type="entry name" value="LeuD/IlvD-like"/>
    <property type="match status" value="1"/>
</dbReference>
<dbReference type="HAMAP" id="MF_00012">
    <property type="entry name" value="IlvD"/>
    <property type="match status" value="1"/>
</dbReference>
<feature type="binding site" description="via carbamate group" evidence="15">
    <location>
        <position position="123"/>
    </location>
    <ligand>
        <name>Mg(2+)</name>
        <dbReference type="ChEBI" id="CHEBI:18420"/>
    </ligand>
</feature>
<comment type="pathway">
    <text evidence="12 15">Amino-acid biosynthesis; L-valine biosynthesis; L-valine from pyruvate: step 3/4.</text>
</comment>
<evidence type="ECO:0000256" key="4">
    <source>
        <dbReference type="ARBA" id="ARBA00022714"/>
    </source>
</evidence>
<comment type="caution">
    <text evidence="15">Lacks conserved residue(s) required for the propagation of feature annotation.</text>
</comment>
<comment type="cofactor">
    <cofactor evidence="1 15">
        <name>Mg(2+)</name>
        <dbReference type="ChEBI" id="CHEBI:18420"/>
    </cofactor>
</comment>
<evidence type="ECO:0000256" key="11">
    <source>
        <dbReference type="ARBA" id="ARBA00029304"/>
    </source>
</evidence>
<organism evidence="18 19">
    <name type="scientific">Candidatus Lokiarchaeum ossiferum</name>
    <dbReference type="NCBI Taxonomy" id="2951803"/>
    <lineage>
        <taxon>Archaea</taxon>
        <taxon>Promethearchaeati</taxon>
        <taxon>Promethearchaeota</taxon>
        <taxon>Promethearchaeia</taxon>
        <taxon>Promethearchaeales</taxon>
        <taxon>Promethearchaeaceae</taxon>
        <taxon>Candidatus Lokiarchaeum</taxon>
    </lineage>
</organism>
<sequence length="544" mass="58566">MKSTRLKSGVETTPHRSLLRATGLSDDDFGDKPWIGVANSYNNIIPGHMHLDKITEQVMQGIRDAGGVPFVWGVPGICDGIAMGKGHGMRYSLPSRNHIADNVEFMVGAHSLDGWVGVTNCDKITPGMLMASGRLNLPAILITGGPMKAGVYHGEKADVISCFEVVGEYNAKKATQNDLLTCEQSACPGPGSCSGLFTANSMACMTEILGLSLSNCAAMLAIDPEKMKLAYETGKQIVTLVRQNVCPRDIVTKKSFENAIKVDMCIGGSTNTVLHLPAIAKEYGFDLPLDLFQKCAETTPNLIKIRPSGKFSMEDLYNVGGIPAVMKRLEKLLDLSQKTVNLNSIGEIITMIEASEIDDQVLRKFDDPHSVQGGLRIIYGNLCPRGSVVKIAAVSEKMLVHEGPARVFDSEDATMDAILGNKIHPGDVVVIRYMGPKGAPGMPEMLSPTSAIVGMGLIDSVALITDGRFSGGTRGPCIGHMEPEALEKGPIAAVHEGERIKIDLIARSIDLQIPQDVIDQRLSALTLPKRELNGFLQTYVRSLD</sequence>
<feature type="domain" description="Dihydroxy-acid/6-phosphogluconate dehydratase C-terminal" evidence="17">
    <location>
        <begin position="360"/>
        <end position="541"/>
    </location>
</feature>
<evidence type="ECO:0000256" key="2">
    <source>
        <dbReference type="ARBA" id="ARBA00006486"/>
    </source>
</evidence>
<evidence type="ECO:0000256" key="8">
    <source>
        <dbReference type="ARBA" id="ARBA00023014"/>
    </source>
</evidence>
<evidence type="ECO:0000256" key="13">
    <source>
        <dbReference type="ARBA" id="ARBA00029437"/>
    </source>
</evidence>
<dbReference type="InterPro" id="IPR000581">
    <property type="entry name" value="ILV_EDD_N"/>
</dbReference>
<comment type="cofactor">
    <cofactor evidence="15">
        <name>[2Fe-2S] cluster</name>
        <dbReference type="ChEBI" id="CHEBI:190135"/>
    </cofactor>
    <text evidence="15">Binds 1 [2Fe-2S] cluster per subunit. This cluster acts as a Lewis acid cofactor.</text>
</comment>
<dbReference type="PANTHER" id="PTHR43661:SF3">
    <property type="entry name" value="D-XYLONATE DEHYDRATASE YAGF-RELATED"/>
    <property type="match status" value="1"/>
</dbReference>
<dbReference type="Proteomes" id="UP001208689">
    <property type="component" value="Chromosome"/>
</dbReference>
<dbReference type="NCBIfam" id="TIGR00110">
    <property type="entry name" value="ilvD"/>
    <property type="match status" value="1"/>
</dbReference>
<comment type="pathway">
    <text evidence="13 15">Amino-acid biosynthesis; L-isoleucine biosynthesis; L-isoleucine from 2-oxobutanoate: step 3/4.</text>
</comment>
<reference evidence="18" key="1">
    <citation type="submission" date="2022-09" db="EMBL/GenBank/DDBJ databases">
        <title>Actin cytoskeleton and complex cell architecture in an #Asgard archaeon.</title>
        <authorList>
            <person name="Ponce Toledo R.I."/>
            <person name="Schleper C."/>
            <person name="Rodrigues Oliveira T."/>
            <person name="Wollweber F."/>
            <person name="Xu J."/>
            <person name="Rittmann S."/>
            <person name="Klingl A."/>
            <person name="Pilhofer M."/>
        </authorList>
    </citation>
    <scope>NUCLEOTIDE SEQUENCE</scope>
    <source>
        <strain evidence="18">B-35</strain>
    </source>
</reference>
<keyword evidence="10 15" id="KW-0100">Branched-chain amino acid biosynthesis</keyword>
<feature type="active site" description="Proton acceptor" evidence="15">
    <location>
        <position position="470"/>
    </location>
</feature>
<dbReference type="SUPFAM" id="SSF143975">
    <property type="entry name" value="IlvD/EDD N-terminal domain-like"/>
    <property type="match status" value="1"/>
</dbReference>
<evidence type="ECO:0000256" key="15">
    <source>
        <dbReference type="HAMAP-Rule" id="MF_00012"/>
    </source>
</evidence>
<dbReference type="Pfam" id="PF24877">
    <property type="entry name" value="ILV_EDD_C"/>
    <property type="match status" value="1"/>
</dbReference>
<keyword evidence="19" id="KW-1185">Reference proteome</keyword>
<feature type="modified residue" description="N6-carboxylysine" evidence="15">
    <location>
        <position position="123"/>
    </location>
</feature>
<dbReference type="InterPro" id="IPR042096">
    <property type="entry name" value="Dihydro-acid_dehy_C"/>
</dbReference>
<evidence type="ECO:0000256" key="6">
    <source>
        <dbReference type="ARBA" id="ARBA00022842"/>
    </source>
</evidence>
<comment type="catalytic activity">
    <reaction evidence="15">
        <text>(2R,3R)-2,3-dihydroxy-3-methylpentanoate = (S)-3-methyl-2-oxopentanoate + H2O</text>
        <dbReference type="Rhea" id="RHEA:27694"/>
        <dbReference type="ChEBI" id="CHEBI:15377"/>
        <dbReference type="ChEBI" id="CHEBI:35146"/>
        <dbReference type="ChEBI" id="CHEBI:49258"/>
        <dbReference type="EC" id="4.2.1.9"/>
    </reaction>
</comment>